<dbReference type="GO" id="GO:0005886">
    <property type="term" value="C:plasma membrane"/>
    <property type="evidence" value="ECO:0007669"/>
    <property type="project" value="UniProtKB-SubCell"/>
</dbReference>
<keyword evidence="5 6" id="KW-0472">Membrane</keyword>
<name>A0A075LSA8_9BACI</name>
<comment type="subcellular location">
    <subcellularLocation>
        <location evidence="1">Cell membrane</location>
        <topology evidence="1">Multi-pass membrane protein</topology>
    </subcellularLocation>
</comment>
<evidence type="ECO:0000256" key="5">
    <source>
        <dbReference type="ARBA" id="ARBA00023136"/>
    </source>
</evidence>
<dbReference type="GO" id="GO:0015171">
    <property type="term" value="F:amino acid transmembrane transporter activity"/>
    <property type="evidence" value="ECO:0007669"/>
    <property type="project" value="TreeGrafter"/>
</dbReference>
<feature type="transmembrane region" description="Helical" evidence="6">
    <location>
        <begin position="74"/>
        <end position="91"/>
    </location>
</feature>
<evidence type="ECO:0000313" key="8">
    <source>
        <dbReference type="Proteomes" id="UP000027980"/>
    </source>
</evidence>
<evidence type="ECO:0000256" key="4">
    <source>
        <dbReference type="ARBA" id="ARBA00022989"/>
    </source>
</evidence>
<accession>A0A075LSA8</accession>
<evidence type="ECO:0000256" key="3">
    <source>
        <dbReference type="ARBA" id="ARBA00022692"/>
    </source>
</evidence>
<sequence>MLLLSLFLTNVLLGLSIALPVGTVTIEMTKQGLKNGFVHGWMVGVGGMTIDFLLMVALFLGLAPILAAPTIQTGMWLLGAIFLLYIAYDSIKNADKQIMINGEKTTKKLLSSYKNGLLVAISPSNLVFWISVFGTFLSSSFSEGNELSFIVAGLGILAGIQVHDIGLMSIVAGTRRVVNETFVKWVSIGAGLVLSYFAILFFTQFLKRIL</sequence>
<dbReference type="HOGENOM" id="CLU_087840_1_0_9"/>
<keyword evidence="3 6" id="KW-0812">Transmembrane</keyword>
<feature type="transmembrane region" description="Helical" evidence="6">
    <location>
        <begin position="42"/>
        <end position="67"/>
    </location>
</feature>
<proteinExistence type="predicted"/>
<dbReference type="AlphaFoldDB" id="A0A075LSA8"/>
<dbReference type="InterPro" id="IPR001123">
    <property type="entry name" value="LeuE-type"/>
</dbReference>
<dbReference type="Proteomes" id="UP000027980">
    <property type="component" value="Chromosome"/>
</dbReference>
<protein>
    <submittedName>
        <fullName evidence="7">Lysine transporter LysE</fullName>
    </submittedName>
</protein>
<evidence type="ECO:0000256" key="6">
    <source>
        <dbReference type="SAM" id="Phobius"/>
    </source>
</evidence>
<feature type="transmembrane region" description="Helical" evidence="6">
    <location>
        <begin position="149"/>
        <end position="173"/>
    </location>
</feature>
<dbReference type="OrthoDB" id="7874789at2"/>
<evidence type="ECO:0000256" key="1">
    <source>
        <dbReference type="ARBA" id="ARBA00004651"/>
    </source>
</evidence>
<feature type="transmembrane region" description="Helical" evidence="6">
    <location>
        <begin position="117"/>
        <end position="137"/>
    </location>
</feature>
<reference evidence="7 8" key="1">
    <citation type="submission" date="2014-07" db="EMBL/GenBank/DDBJ databases">
        <title>Complete genome sequence of a moderately halophilic bacterium Terribacillus aidingensis MP602, isolated from Cryptomeria fortunei in Tianmu mountain in China.</title>
        <authorList>
            <person name="Wang Y."/>
            <person name="Lu P."/>
            <person name="Zhang L."/>
        </authorList>
    </citation>
    <scope>NUCLEOTIDE SEQUENCE [LARGE SCALE GENOMIC DNA]</scope>
    <source>
        <strain evidence="7 8">MP602</strain>
    </source>
</reference>
<evidence type="ECO:0000313" key="7">
    <source>
        <dbReference type="EMBL" id="AIF67373.1"/>
    </source>
</evidence>
<dbReference type="PANTHER" id="PTHR30086:SF6">
    <property type="entry name" value="AMINO ACID EFFLUX PROTEIN YCGF-RELATED"/>
    <property type="match status" value="1"/>
</dbReference>
<dbReference type="EMBL" id="CP008876">
    <property type="protein sequence ID" value="AIF67373.1"/>
    <property type="molecule type" value="Genomic_DNA"/>
</dbReference>
<gene>
    <name evidence="7" type="ORF">GZ22_12460</name>
</gene>
<organism evidence="7 8">
    <name type="scientific">Terribacillus saccharophilus</name>
    <dbReference type="NCBI Taxonomy" id="361277"/>
    <lineage>
        <taxon>Bacteria</taxon>
        <taxon>Bacillati</taxon>
        <taxon>Bacillota</taxon>
        <taxon>Bacilli</taxon>
        <taxon>Bacillales</taxon>
        <taxon>Bacillaceae</taxon>
        <taxon>Terribacillus</taxon>
    </lineage>
</organism>
<dbReference type="Pfam" id="PF01810">
    <property type="entry name" value="LysE"/>
    <property type="match status" value="1"/>
</dbReference>
<feature type="transmembrane region" description="Helical" evidence="6">
    <location>
        <begin position="185"/>
        <end position="206"/>
    </location>
</feature>
<keyword evidence="4 6" id="KW-1133">Transmembrane helix</keyword>
<evidence type="ECO:0000256" key="2">
    <source>
        <dbReference type="ARBA" id="ARBA00022475"/>
    </source>
</evidence>
<dbReference type="KEGG" id="tap:GZ22_12460"/>
<keyword evidence="2" id="KW-1003">Cell membrane</keyword>
<dbReference type="PANTHER" id="PTHR30086">
    <property type="entry name" value="ARGININE EXPORTER PROTEIN ARGO"/>
    <property type="match status" value="1"/>
</dbReference>